<comment type="caution">
    <text evidence="4">The sequence shown here is derived from an EMBL/GenBank/DDBJ whole genome shotgun (WGS) entry which is preliminary data.</text>
</comment>
<evidence type="ECO:0000256" key="1">
    <source>
        <dbReference type="ARBA" id="ARBA00005523"/>
    </source>
</evidence>
<dbReference type="RefSeq" id="WP_237360247.1">
    <property type="nucleotide sequence ID" value="NZ_CAKLDM010000001.1"/>
</dbReference>
<feature type="signal peptide" evidence="3">
    <location>
        <begin position="1"/>
        <end position="19"/>
    </location>
</feature>
<reference evidence="4" key="1">
    <citation type="submission" date="2021-11" db="EMBL/GenBank/DDBJ databases">
        <authorList>
            <person name="Rodrigo-Torres L."/>
            <person name="Arahal R. D."/>
            <person name="Lucena T."/>
        </authorList>
    </citation>
    <scope>NUCLEOTIDE SEQUENCE</scope>
    <source>
        <strain evidence="4">CECT 7928</strain>
    </source>
</reference>
<proteinExistence type="inferred from homology"/>
<dbReference type="Proteomes" id="UP000838748">
    <property type="component" value="Unassembled WGS sequence"/>
</dbReference>
<dbReference type="Pfam" id="PF07361">
    <property type="entry name" value="Cytochrom_B562"/>
    <property type="match status" value="1"/>
</dbReference>
<feature type="chain" id="PRO_5045235031" description="Cytochrome b562" evidence="3">
    <location>
        <begin position="20"/>
        <end position="128"/>
    </location>
</feature>
<name>A0ABM9A0V5_9VIBR</name>
<evidence type="ECO:0008006" key="6">
    <source>
        <dbReference type="Google" id="ProtNLM"/>
    </source>
</evidence>
<sequence length="128" mass="14651">MKKFTFLLFTLIMSFAVQAQEVDLSATMKKMKFEFKQAAQAKSIGEMKLPVENLRELIVVSESGNYPKEKQALYLEGFAKLSLALDKVQSNIDDNDFAGAQSALRQVDELRVDYHKRRNPSIWQKIFG</sequence>
<evidence type="ECO:0000256" key="2">
    <source>
        <dbReference type="ARBA" id="ARBA00022729"/>
    </source>
</evidence>
<keyword evidence="5" id="KW-1185">Reference proteome</keyword>
<dbReference type="InterPro" id="IPR010980">
    <property type="entry name" value="Cyt_c/b562"/>
</dbReference>
<dbReference type="SUPFAM" id="SSF47175">
    <property type="entry name" value="Cytochromes"/>
    <property type="match status" value="1"/>
</dbReference>
<dbReference type="EMBL" id="CAKLDM010000001">
    <property type="protein sequence ID" value="CAH0537027.1"/>
    <property type="molecule type" value="Genomic_DNA"/>
</dbReference>
<evidence type="ECO:0000256" key="3">
    <source>
        <dbReference type="SAM" id="SignalP"/>
    </source>
</evidence>
<keyword evidence="2 3" id="KW-0732">Signal</keyword>
<gene>
    <name evidence="4" type="ORF">VMF7928_00870</name>
</gene>
<dbReference type="InterPro" id="IPR009155">
    <property type="entry name" value="Cyt_b562"/>
</dbReference>
<comment type="similarity">
    <text evidence="1">Belongs to the cytochrome b562 family.</text>
</comment>
<accession>A0ABM9A0V5</accession>
<evidence type="ECO:0000313" key="5">
    <source>
        <dbReference type="Proteomes" id="UP000838748"/>
    </source>
</evidence>
<organism evidence="4 5">
    <name type="scientific">Vibrio marisflavi CECT 7928</name>
    <dbReference type="NCBI Taxonomy" id="634439"/>
    <lineage>
        <taxon>Bacteria</taxon>
        <taxon>Pseudomonadati</taxon>
        <taxon>Pseudomonadota</taxon>
        <taxon>Gammaproteobacteria</taxon>
        <taxon>Vibrionales</taxon>
        <taxon>Vibrionaceae</taxon>
        <taxon>Vibrio</taxon>
    </lineage>
</organism>
<evidence type="ECO:0000313" key="4">
    <source>
        <dbReference type="EMBL" id="CAH0537027.1"/>
    </source>
</evidence>
<protein>
    <recommendedName>
        <fullName evidence="6">Cytochrome b562</fullName>
    </recommendedName>
</protein>
<dbReference type="Gene3D" id="1.20.120.10">
    <property type="entry name" value="Cytochrome c/b562"/>
    <property type="match status" value="1"/>
</dbReference>